<dbReference type="InterPro" id="IPR050738">
    <property type="entry name" value="Sulfatase"/>
</dbReference>
<dbReference type="Pfam" id="PF00884">
    <property type="entry name" value="Sulfatase"/>
    <property type="match status" value="1"/>
</dbReference>
<dbReference type="SUPFAM" id="SSF53649">
    <property type="entry name" value="Alkaline phosphatase-like"/>
    <property type="match status" value="1"/>
</dbReference>
<keyword evidence="4" id="KW-0106">Calcium</keyword>
<comment type="similarity">
    <text evidence="1">Belongs to the sulfatase family.</text>
</comment>
<evidence type="ECO:0000259" key="6">
    <source>
        <dbReference type="Pfam" id="PF00884"/>
    </source>
</evidence>
<dbReference type="Proteomes" id="UP000319852">
    <property type="component" value="Chromosome"/>
</dbReference>
<evidence type="ECO:0000313" key="8">
    <source>
        <dbReference type="Proteomes" id="UP000319852"/>
    </source>
</evidence>
<sequence length="469" mass="52857" precursor="true">MNRFVLSMMLVAFASQSEAAEVSDAKQPNIVLLFADDAGYGDFGFHGSHHFKTPHLDQLAKRGVRLSNFYVSGATCGPSRAGMLTGQYQQRFGYEEINVPGIMSESSKLLGDEMGLPTDLKTMGDHLQAHGYHTGIFGKWHMGVADRYHPLKRGFDEFYGFRGGARSFFAYANPKSTARENLIERNFGNYQEHDGYLTQVLADETCDFIERNQKKPFFAYVSFSAVHAPMEADPQDKDQFFELEGTRRTAAQMMLSMDRACGQIIEKLKDLGLEQDTIVVFTNDNGGPMDRNGSSNYPFSGVKGTQLEGGIRVPGIVAWPGKLPTGTVYERPLTTLDLLPTFVKAGGGDPTLIERLDGVDMMPFLQGKNKERPHQTLHWKMETRAAIRDGDWKLLRFPDRPAQLYNLAEDPAEQNNLAGKHPEKVKTLFQKQFDWELELARPLFMLRRQEEGWSARRTDEFRAPPAADY</sequence>
<dbReference type="GO" id="GO:0004065">
    <property type="term" value="F:arylsulfatase activity"/>
    <property type="evidence" value="ECO:0007669"/>
    <property type="project" value="UniProtKB-EC"/>
</dbReference>
<reference evidence="7 8" key="1">
    <citation type="submission" date="2019-02" db="EMBL/GenBank/DDBJ databases">
        <title>Deep-cultivation of Planctomycetes and their phenomic and genomic characterization uncovers novel biology.</title>
        <authorList>
            <person name="Wiegand S."/>
            <person name="Jogler M."/>
            <person name="Boedeker C."/>
            <person name="Pinto D."/>
            <person name="Vollmers J."/>
            <person name="Rivas-Marin E."/>
            <person name="Kohn T."/>
            <person name="Peeters S.H."/>
            <person name="Heuer A."/>
            <person name="Rast P."/>
            <person name="Oberbeckmann S."/>
            <person name="Bunk B."/>
            <person name="Jeske O."/>
            <person name="Meyerdierks A."/>
            <person name="Storesund J.E."/>
            <person name="Kallscheuer N."/>
            <person name="Luecker S."/>
            <person name="Lage O.M."/>
            <person name="Pohl T."/>
            <person name="Merkel B.J."/>
            <person name="Hornburger P."/>
            <person name="Mueller R.-W."/>
            <person name="Bruemmer F."/>
            <person name="Labrenz M."/>
            <person name="Spormann A.M."/>
            <person name="Op den Camp H."/>
            <person name="Overmann J."/>
            <person name="Amann R."/>
            <person name="Jetten M.S.M."/>
            <person name="Mascher T."/>
            <person name="Medema M.H."/>
            <person name="Devos D.P."/>
            <person name="Kaster A.-K."/>
            <person name="Ovreas L."/>
            <person name="Rohde M."/>
            <person name="Galperin M.Y."/>
            <person name="Jogler C."/>
        </authorList>
    </citation>
    <scope>NUCLEOTIDE SEQUENCE [LARGE SCALE GENOMIC DNA]</scope>
    <source>
        <strain evidence="7 8">HG15A2</strain>
    </source>
</reference>
<dbReference type="InterPro" id="IPR017850">
    <property type="entry name" value="Alkaline_phosphatase_core_sf"/>
</dbReference>
<dbReference type="EMBL" id="CP036263">
    <property type="protein sequence ID" value="QDS98496.1"/>
    <property type="molecule type" value="Genomic_DNA"/>
</dbReference>
<dbReference type="InterPro" id="IPR024607">
    <property type="entry name" value="Sulfatase_CS"/>
</dbReference>
<evidence type="ECO:0000313" key="7">
    <source>
        <dbReference type="EMBL" id="QDS98496.1"/>
    </source>
</evidence>
<name>A0A517MUD4_9BACT</name>
<dbReference type="InterPro" id="IPR000917">
    <property type="entry name" value="Sulfatase_N"/>
</dbReference>
<keyword evidence="8" id="KW-1185">Reference proteome</keyword>
<dbReference type="PANTHER" id="PTHR42693">
    <property type="entry name" value="ARYLSULFATASE FAMILY MEMBER"/>
    <property type="match status" value="1"/>
</dbReference>
<dbReference type="KEGG" id="amob:HG15A2_17760"/>
<keyword evidence="3 7" id="KW-0378">Hydrolase</keyword>
<dbReference type="RefSeq" id="WP_246117913.1">
    <property type="nucleotide sequence ID" value="NZ_CP036263.1"/>
</dbReference>
<dbReference type="AlphaFoldDB" id="A0A517MUD4"/>
<evidence type="ECO:0000256" key="3">
    <source>
        <dbReference type="ARBA" id="ARBA00022801"/>
    </source>
</evidence>
<gene>
    <name evidence="7" type="primary">atsA_11</name>
    <name evidence="7" type="ORF">HG15A2_17760</name>
</gene>
<proteinExistence type="inferred from homology"/>
<evidence type="ECO:0000256" key="2">
    <source>
        <dbReference type="ARBA" id="ARBA00022723"/>
    </source>
</evidence>
<organism evidence="7 8">
    <name type="scientific">Adhaeretor mobilis</name>
    <dbReference type="NCBI Taxonomy" id="1930276"/>
    <lineage>
        <taxon>Bacteria</taxon>
        <taxon>Pseudomonadati</taxon>
        <taxon>Planctomycetota</taxon>
        <taxon>Planctomycetia</taxon>
        <taxon>Pirellulales</taxon>
        <taxon>Lacipirellulaceae</taxon>
        <taxon>Adhaeretor</taxon>
    </lineage>
</organism>
<evidence type="ECO:0000256" key="5">
    <source>
        <dbReference type="SAM" id="SignalP"/>
    </source>
</evidence>
<dbReference type="PANTHER" id="PTHR42693:SF53">
    <property type="entry name" value="ENDO-4-O-SULFATASE"/>
    <property type="match status" value="1"/>
</dbReference>
<feature type="domain" description="Sulfatase N-terminal" evidence="6">
    <location>
        <begin position="28"/>
        <end position="346"/>
    </location>
</feature>
<dbReference type="EC" id="3.1.6.1" evidence="7"/>
<evidence type="ECO:0000256" key="1">
    <source>
        <dbReference type="ARBA" id="ARBA00008779"/>
    </source>
</evidence>
<feature type="signal peptide" evidence="5">
    <location>
        <begin position="1"/>
        <end position="19"/>
    </location>
</feature>
<dbReference type="GO" id="GO:0046872">
    <property type="term" value="F:metal ion binding"/>
    <property type="evidence" value="ECO:0007669"/>
    <property type="project" value="UniProtKB-KW"/>
</dbReference>
<keyword evidence="5" id="KW-0732">Signal</keyword>
<accession>A0A517MUD4</accession>
<feature type="chain" id="PRO_5022071976" evidence="5">
    <location>
        <begin position="20"/>
        <end position="469"/>
    </location>
</feature>
<dbReference type="PROSITE" id="PS00523">
    <property type="entry name" value="SULFATASE_1"/>
    <property type="match status" value="1"/>
</dbReference>
<evidence type="ECO:0000256" key="4">
    <source>
        <dbReference type="ARBA" id="ARBA00022837"/>
    </source>
</evidence>
<dbReference type="Gene3D" id="3.30.1120.10">
    <property type="match status" value="1"/>
</dbReference>
<protein>
    <submittedName>
        <fullName evidence="7">Arylsulfatase</fullName>
        <ecNumber evidence="7">3.1.6.1</ecNumber>
    </submittedName>
</protein>
<dbReference type="Gene3D" id="3.40.720.10">
    <property type="entry name" value="Alkaline Phosphatase, subunit A"/>
    <property type="match status" value="1"/>
</dbReference>
<keyword evidence="2" id="KW-0479">Metal-binding</keyword>